<reference evidence="18" key="2">
    <citation type="submission" date="2018-06" db="EMBL/GenBank/DDBJ databases">
        <authorList>
            <consortium name="Pathogen Informatics"/>
            <person name="Doyle S."/>
        </authorList>
    </citation>
    <scope>NUCLEOTIDE SEQUENCE [LARGE SCALE GENOMIC DNA]</scope>
    <source>
        <strain evidence="18">NCTC12218</strain>
    </source>
</reference>
<evidence type="ECO:0000256" key="9">
    <source>
        <dbReference type="ARBA" id="ARBA00022705"/>
    </source>
</evidence>
<evidence type="ECO:0000313" key="20">
    <source>
        <dbReference type="Proteomes" id="UP000572988"/>
    </source>
</evidence>
<dbReference type="STRING" id="1295.RN70_00010"/>
<dbReference type="GO" id="GO:0009360">
    <property type="term" value="C:DNA polymerase III complex"/>
    <property type="evidence" value="ECO:0007669"/>
    <property type="project" value="InterPro"/>
</dbReference>
<evidence type="ECO:0000259" key="15">
    <source>
        <dbReference type="Pfam" id="PF02768"/>
    </source>
</evidence>
<feature type="domain" description="DNA polymerase III beta sliding clamp central" evidence="14">
    <location>
        <begin position="137"/>
        <end position="252"/>
    </location>
</feature>
<dbReference type="InterPro" id="IPR046938">
    <property type="entry name" value="DNA_clamp_sf"/>
</dbReference>
<keyword evidence="7 12" id="KW-0808">Transferase</keyword>
<evidence type="ECO:0000256" key="5">
    <source>
        <dbReference type="ARBA" id="ARBA00021035"/>
    </source>
</evidence>
<dbReference type="GeneID" id="93788780"/>
<keyword evidence="20" id="KW-1185">Reference proteome</keyword>
<dbReference type="PANTHER" id="PTHR30478:SF0">
    <property type="entry name" value="BETA SLIDING CLAMP"/>
    <property type="match status" value="1"/>
</dbReference>
<evidence type="ECO:0000256" key="3">
    <source>
        <dbReference type="ARBA" id="ARBA00010752"/>
    </source>
</evidence>
<dbReference type="Gene3D" id="3.70.10.10">
    <property type="match status" value="1"/>
</dbReference>
<dbReference type="PANTHER" id="PTHR30478">
    <property type="entry name" value="DNA POLYMERASE III SUBUNIT BETA"/>
    <property type="match status" value="1"/>
</dbReference>
<dbReference type="EMBL" id="POVK01000008">
    <property type="protein sequence ID" value="NHA33613.1"/>
    <property type="molecule type" value="Genomic_DNA"/>
</dbReference>
<dbReference type="AlphaFoldDB" id="A0A0M4V4Y5"/>
<evidence type="ECO:0000313" key="19">
    <source>
        <dbReference type="Proteomes" id="UP000264146"/>
    </source>
</evidence>
<dbReference type="OrthoDB" id="8421503at2"/>
<dbReference type="Gene3D" id="3.10.150.10">
    <property type="entry name" value="DNA Polymerase III, subunit A, domain 2"/>
    <property type="match status" value="1"/>
</dbReference>
<evidence type="ECO:0000256" key="6">
    <source>
        <dbReference type="ARBA" id="ARBA00022490"/>
    </source>
</evidence>
<comment type="subunit">
    <text evidence="4">Forms a ring-shaped head-to-tail homodimer around DNA which binds and tethers DNA polymerases and other proteins to the DNA. The DNA replisome complex has a single clamp-loading complex (3 tau and 1 each of delta, delta', psi and chi subunits) which binds 3 Pol III cores (1 core on the leading strand and 2 on the lagging strand) each with a beta sliding clamp dimer. Additional proteins in the replisome are other copies of gamma, psi and chi, Ssb, DNA helicase and RNA primase.</text>
</comment>
<evidence type="ECO:0000313" key="18">
    <source>
        <dbReference type="EMBL" id="SUM85655.1"/>
    </source>
</evidence>
<evidence type="ECO:0000256" key="12">
    <source>
        <dbReference type="PIRNR" id="PIRNR000804"/>
    </source>
</evidence>
<dbReference type="GO" id="GO:0006271">
    <property type="term" value="P:DNA strand elongation involved in DNA replication"/>
    <property type="evidence" value="ECO:0007669"/>
    <property type="project" value="TreeGrafter"/>
</dbReference>
<dbReference type="GO" id="GO:0003887">
    <property type="term" value="F:DNA-directed DNA polymerase activity"/>
    <property type="evidence" value="ECO:0007669"/>
    <property type="project" value="UniProtKB-UniRule"/>
</dbReference>
<accession>A0A0M4V4Y5</accession>
<dbReference type="SMART" id="SM00480">
    <property type="entry name" value="POL3Bc"/>
    <property type="match status" value="1"/>
</dbReference>
<comment type="similarity">
    <text evidence="3 12">Belongs to the beta sliding clamp family.</text>
</comment>
<evidence type="ECO:0000256" key="7">
    <source>
        <dbReference type="ARBA" id="ARBA00022679"/>
    </source>
</evidence>
<dbReference type="GO" id="GO:0005737">
    <property type="term" value="C:cytoplasm"/>
    <property type="evidence" value="ECO:0007669"/>
    <property type="project" value="UniProtKB-SubCell"/>
</dbReference>
<dbReference type="GO" id="GO:0008408">
    <property type="term" value="F:3'-5' exonuclease activity"/>
    <property type="evidence" value="ECO:0007669"/>
    <property type="project" value="InterPro"/>
</dbReference>
<feature type="domain" description="DNA polymerase III beta sliding clamp N-terminal" evidence="13">
    <location>
        <begin position="2"/>
        <end position="128"/>
    </location>
</feature>
<organism evidence="18">
    <name type="scientific">Staphylococcus schleiferi</name>
    <dbReference type="NCBI Taxonomy" id="1295"/>
    <lineage>
        <taxon>Bacteria</taxon>
        <taxon>Bacillati</taxon>
        <taxon>Bacillota</taxon>
        <taxon>Bacilli</taxon>
        <taxon>Bacillales</taxon>
        <taxon>Staphylococcaceae</taxon>
        <taxon>Staphylococcus</taxon>
    </lineage>
</organism>
<evidence type="ECO:0000259" key="14">
    <source>
        <dbReference type="Pfam" id="PF02767"/>
    </source>
</evidence>
<dbReference type="FunFam" id="3.10.150.10:FF:000007">
    <property type="entry name" value="Beta sliding clamp"/>
    <property type="match status" value="1"/>
</dbReference>
<dbReference type="InterPro" id="IPR022637">
    <property type="entry name" value="DNA_polIII_beta_cen"/>
</dbReference>
<gene>
    <name evidence="18" type="primary">dnaN_1</name>
    <name evidence="17" type="ORF">C1O36_03585</name>
    <name evidence="18" type="ORF">NCTC12218_00002</name>
</gene>
<keyword evidence="8 12" id="KW-0548">Nucleotidyltransferase</keyword>
<proteinExistence type="inferred from homology"/>
<dbReference type="Pfam" id="PF00712">
    <property type="entry name" value="DNA_pol3_beta"/>
    <property type="match status" value="1"/>
</dbReference>
<dbReference type="Proteomes" id="UP000572988">
    <property type="component" value="Unassembled WGS sequence"/>
</dbReference>
<dbReference type="EMBL" id="UHEF01000001">
    <property type="protein sequence ID" value="SUM85655.1"/>
    <property type="molecule type" value="Genomic_DNA"/>
</dbReference>
<protein>
    <recommendedName>
        <fullName evidence="5 12">Beta sliding clamp</fullName>
    </recommendedName>
</protein>
<dbReference type="InterPro" id="IPR022634">
    <property type="entry name" value="DNA_polIII_beta_N"/>
</dbReference>
<dbReference type="Pfam" id="PF02767">
    <property type="entry name" value="DNA_pol3_beta_2"/>
    <property type="match status" value="1"/>
</dbReference>
<keyword evidence="10 12" id="KW-0239">DNA-directed DNA polymerase</keyword>
<keyword evidence="11" id="KW-0238">DNA-binding</keyword>
<dbReference type="CDD" id="cd00140">
    <property type="entry name" value="beta_clamp"/>
    <property type="match status" value="1"/>
</dbReference>
<evidence type="ECO:0000256" key="10">
    <source>
        <dbReference type="ARBA" id="ARBA00022932"/>
    </source>
</evidence>
<reference evidence="17 20" key="1">
    <citation type="submission" date="2018-01" db="EMBL/GenBank/DDBJ databases">
        <title>Complete genome sequence of Staphylococcus Scheliferi isolated from human.</title>
        <authorList>
            <person name="Abouelkhair M.A."/>
            <person name="Bemis D.A."/>
            <person name="Kania S.A."/>
        </authorList>
    </citation>
    <scope>NUCLEOTIDE SEQUENCE [LARGE SCALE GENOMIC DNA]</scope>
    <source>
        <strain evidence="17 20">ATCC 43808</strain>
    </source>
</reference>
<feature type="domain" description="DNA polymerase III beta sliding clamp C-terminal" evidence="15">
    <location>
        <begin position="255"/>
        <end position="376"/>
    </location>
</feature>
<dbReference type="InterPro" id="IPR001001">
    <property type="entry name" value="DNA_polIII_beta"/>
</dbReference>
<dbReference type="RefSeq" id="WP_016425728.1">
    <property type="nucleotide sequence ID" value="NZ_CABKRV010000002.1"/>
</dbReference>
<dbReference type="Pfam" id="PF02768">
    <property type="entry name" value="DNA_pol3_beta_3"/>
    <property type="match status" value="1"/>
</dbReference>
<comment type="subcellular location">
    <subcellularLocation>
        <location evidence="2 12">Cytoplasm</location>
    </subcellularLocation>
</comment>
<dbReference type="Proteomes" id="UP000264146">
    <property type="component" value="Chromosome"/>
</dbReference>
<keyword evidence="6 12" id="KW-0963">Cytoplasm</keyword>
<dbReference type="GO" id="GO:0003677">
    <property type="term" value="F:DNA binding"/>
    <property type="evidence" value="ECO:0007669"/>
    <property type="project" value="UniProtKB-UniRule"/>
</dbReference>
<evidence type="ECO:0000313" key="17">
    <source>
        <dbReference type="EMBL" id="NHA33613.1"/>
    </source>
</evidence>
<keyword evidence="9 12" id="KW-0235">DNA replication</keyword>
<dbReference type="EMBL" id="LR962863">
    <property type="protein sequence ID" value="CAD7358426.1"/>
    <property type="molecule type" value="Genomic_DNA"/>
</dbReference>
<evidence type="ECO:0000256" key="1">
    <source>
        <dbReference type="ARBA" id="ARBA00002266"/>
    </source>
</evidence>
<dbReference type="InterPro" id="IPR022635">
    <property type="entry name" value="DNA_polIII_beta_C"/>
</dbReference>
<evidence type="ECO:0000259" key="13">
    <source>
        <dbReference type="Pfam" id="PF00712"/>
    </source>
</evidence>
<reference evidence="16 19" key="3">
    <citation type="submission" date="2020-11" db="EMBL/GenBank/DDBJ databases">
        <authorList>
            <consortium name="Pathogen Informatics"/>
        </authorList>
    </citation>
    <scope>NUCLEOTIDE SEQUENCE [LARGE SCALE GENOMIC DNA]</scope>
    <source>
        <strain evidence="16 19">NCTC12218</strain>
    </source>
</reference>
<dbReference type="PIRSF" id="PIRSF000804">
    <property type="entry name" value="DNA_pol_III_b"/>
    <property type="match status" value="1"/>
</dbReference>
<dbReference type="NCBIfam" id="TIGR00663">
    <property type="entry name" value="dnan"/>
    <property type="match status" value="1"/>
</dbReference>
<name>A0A0M4V4Y5_STASC</name>
<evidence type="ECO:0000256" key="2">
    <source>
        <dbReference type="ARBA" id="ARBA00004496"/>
    </source>
</evidence>
<evidence type="ECO:0000256" key="4">
    <source>
        <dbReference type="ARBA" id="ARBA00011400"/>
    </source>
</evidence>
<comment type="function">
    <text evidence="1 12">Confers DNA tethering and processivity to DNA polymerases and other proteins. Acts as a clamp, forming a ring around DNA (a reaction catalyzed by the clamp-loading complex) which diffuses in an ATP-independent manner freely and bidirectionally along dsDNA. Initially characterized for its ability to contact the catalytic subunit of DNA polymerase III (Pol III), a complex, multichain enzyme responsible for most of the replicative synthesis in bacteria; Pol III exhibits 3'-5' exonuclease proofreading activity. The beta chain is required for initiation of replication as well as for processivity of DNA replication.</text>
</comment>
<dbReference type="SUPFAM" id="SSF55979">
    <property type="entry name" value="DNA clamp"/>
    <property type="match status" value="3"/>
</dbReference>
<evidence type="ECO:0000313" key="16">
    <source>
        <dbReference type="EMBL" id="CAD7358426.1"/>
    </source>
</evidence>
<sequence length="378" mass="42088">MMEFSIQRDYFITQLNDTLKAISPRTTLPILTGIKIDAKNEGIVLTGSDSEISIEITIPNQVDGEEIVNVTEPGSVVLPGRFFVDIIKKLPGREVKLSTNEQFQTLITSGHSEFNLSGLDPDQYPLLPQVSSEDALQLPVKVLKNVIAQTNFAVSTSETRPVLTGVNWLIQENELICTATDSHRLAVRKLKLEDEEIGDKNVIIPGKALAELNKIMTESEEHIDIFFASNQVLFRVGNVNFISRLLEGHYPDTSRLFPENYEIKLALDNSDFYHAIDRASLLAREGGNNVIKLSAGDEQVELSSTSPEIGTVKEEVTANEVEGGNLKISFNSKYMMDALKAIDNDEVEVEFFGTMKPFILKPKDDDTVTQLILPIRTY</sequence>
<evidence type="ECO:0000256" key="11">
    <source>
        <dbReference type="ARBA" id="ARBA00023125"/>
    </source>
</evidence>
<evidence type="ECO:0000256" key="8">
    <source>
        <dbReference type="ARBA" id="ARBA00022695"/>
    </source>
</evidence>